<organism evidence="1 2">
    <name type="scientific">Elysia chlorotica</name>
    <name type="common">Eastern emerald elysia</name>
    <name type="synonym">Sea slug</name>
    <dbReference type="NCBI Taxonomy" id="188477"/>
    <lineage>
        <taxon>Eukaryota</taxon>
        <taxon>Metazoa</taxon>
        <taxon>Spiralia</taxon>
        <taxon>Lophotrochozoa</taxon>
        <taxon>Mollusca</taxon>
        <taxon>Gastropoda</taxon>
        <taxon>Heterobranchia</taxon>
        <taxon>Euthyneura</taxon>
        <taxon>Panpulmonata</taxon>
        <taxon>Sacoglossa</taxon>
        <taxon>Placobranchoidea</taxon>
        <taxon>Plakobranchidae</taxon>
        <taxon>Elysia</taxon>
    </lineage>
</organism>
<proteinExistence type="predicted"/>
<dbReference type="AlphaFoldDB" id="A0A433UDT9"/>
<gene>
    <name evidence="1" type="ORF">EGW08_000270</name>
</gene>
<keyword evidence="2" id="KW-1185">Reference proteome</keyword>
<dbReference type="EMBL" id="RQTK01000003">
    <property type="protein sequence ID" value="RUS92057.1"/>
    <property type="molecule type" value="Genomic_DNA"/>
</dbReference>
<dbReference type="Proteomes" id="UP000271974">
    <property type="component" value="Unassembled WGS sequence"/>
</dbReference>
<comment type="caution">
    <text evidence="1">The sequence shown here is derived from an EMBL/GenBank/DDBJ whole genome shotgun (WGS) entry which is preliminary data.</text>
</comment>
<sequence>MYPTLCQKEIPQRSLPRVCVPYSRPRAPADCRLHLVIRLTASRSIRPCTERALKTFLCLGCQQGAPEERDIFLGRTIISRTINMIDLHKERKIFNPSVGENIGRSVCLSHSKVCNLRCTN</sequence>
<reference evidence="1 2" key="1">
    <citation type="submission" date="2019-01" db="EMBL/GenBank/DDBJ databases">
        <title>A draft genome assembly of the solar-powered sea slug Elysia chlorotica.</title>
        <authorList>
            <person name="Cai H."/>
            <person name="Li Q."/>
            <person name="Fang X."/>
            <person name="Li J."/>
            <person name="Curtis N.E."/>
            <person name="Altenburger A."/>
            <person name="Shibata T."/>
            <person name="Feng M."/>
            <person name="Maeda T."/>
            <person name="Schwartz J.A."/>
            <person name="Shigenobu S."/>
            <person name="Lundholm N."/>
            <person name="Nishiyama T."/>
            <person name="Yang H."/>
            <person name="Hasebe M."/>
            <person name="Li S."/>
            <person name="Pierce S.K."/>
            <person name="Wang J."/>
        </authorList>
    </citation>
    <scope>NUCLEOTIDE SEQUENCE [LARGE SCALE GENOMIC DNA]</scope>
    <source>
        <strain evidence="1">EC2010</strain>
        <tissue evidence="1">Whole organism of an adult</tissue>
    </source>
</reference>
<protein>
    <submittedName>
        <fullName evidence="1">Uncharacterized protein</fullName>
    </submittedName>
</protein>
<evidence type="ECO:0000313" key="1">
    <source>
        <dbReference type="EMBL" id="RUS92057.1"/>
    </source>
</evidence>
<accession>A0A433UDT9</accession>
<evidence type="ECO:0000313" key="2">
    <source>
        <dbReference type="Proteomes" id="UP000271974"/>
    </source>
</evidence>
<name>A0A433UDT9_ELYCH</name>